<keyword evidence="1" id="KW-0812">Transmembrane</keyword>
<name>A0ABV6R8C3_9MICO</name>
<dbReference type="EMBL" id="JBHLSV010000004">
    <property type="protein sequence ID" value="MFC0673244.1"/>
    <property type="molecule type" value="Genomic_DNA"/>
</dbReference>
<organism evidence="2 3">
    <name type="scientific">Brachybacterium hainanense</name>
    <dbReference type="NCBI Taxonomy" id="1541174"/>
    <lineage>
        <taxon>Bacteria</taxon>
        <taxon>Bacillati</taxon>
        <taxon>Actinomycetota</taxon>
        <taxon>Actinomycetes</taxon>
        <taxon>Micrococcales</taxon>
        <taxon>Dermabacteraceae</taxon>
        <taxon>Brachybacterium</taxon>
    </lineage>
</organism>
<keyword evidence="3" id="KW-1185">Reference proteome</keyword>
<keyword evidence="1" id="KW-0472">Membrane</keyword>
<sequence>MGTEAAQEMQAGRGRRLWPTATLLVVIALLLGAMAGFWAGRSGAVPDGPGPVPPVACTDIGAVDGVSLELGREDVGEATTAMLVVRTGSQEVRVPVDLTSDRWAQGTTSIWATLTGPEMQDIDAVELVLADADGAERRITASDPGEPVRVSPNGEACEPHVLQSAFRIEDGSLVRSAG</sequence>
<evidence type="ECO:0000313" key="2">
    <source>
        <dbReference type="EMBL" id="MFC0673244.1"/>
    </source>
</evidence>
<feature type="transmembrane region" description="Helical" evidence="1">
    <location>
        <begin position="21"/>
        <end position="39"/>
    </location>
</feature>
<dbReference type="Proteomes" id="UP001589793">
    <property type="component" value="Unassembled WGS sequence"/>
</dbReference>
<evidence type="ECO:0000313" key="3">
    <source>
        <dbReference type="Proteomes" id="UP001589793"/>
    </source>
</evidence>
<reference evidence="2 3" key="1">
    <citation type="submission" date="2024-09" db="EMBL/GenBank/DDBJ databases">
        <authorList>
            <person name="Sun Q."/>
            <person name="Mori K."/>
        </authorList>
    </citation>
    <scope>NUCLEOTIDE SEQUENCE [LARGE SCALE GENOMIC DNA]</scope>
    <source>
        <strain evidence="2 3">CICC 10874</strain>
    </source>
</reference>
<protein>
    <submittedName>
        <fullName evidence="2">Uncharacterized protein</fullName>
    </submittedName>
</protein>
<comment type="caution">
    <text evidence="2">The sequence shown here is derived from an EMBL/GenBank/DDBJ whole genome shotgun (WGS) entry which is preliminary data.</text>
</comment>
<evidence type="ECO:0000256" key="1">
    <source>
        <dbReference type="SAM" id="Phobius"/>
    </source>
</evidence>
<gene>
    <name evidence="2" type="ORF">ACFFF6_04655</name>
</gene>
<proteinExistence type="predicted"/>
<keyword evidence="1" id="KW-1133">Transmembrane helix</keyword>
<accession>A0ABV6R8C3</accession>
<dbReference type="RefSeq" id="WP_376978665.1">
    <property type="nucleotide sequence ID" value="NZ_JBHLSV010000004.1"/>
</dbReference>